<protein>
    <submittedName>
        <fullName evidence="6">C2H2-type domain-containing protein</fullName>
    </submittedName>
</protein>
<dbReference type="InterPro" id="IPR052130">
    <property type="entry name" value="AEBP2/jing_C2H2-ZnF"/>
</dbReference>
<keyword evidence="1" id="KW-0862">Zinc</keyword>
<dbReference type="AlphaFoldDB" id="A0A0R3W5Q6"/>
<dbReference type="PROSITE" id="PS50157">
    <property type="entry name" value="ZINC_FINGER_C2H2_2"/>
    <property type="match status" value="1"/>
</dbReference>
<proteinExistence type="predicted"/>
<keyword evidence="5" id="KW-1185">Reference proteome</keyword>
<feature type="region of interest" description="Disordered" evidence="2">
    <location>
        <begin position="55"/>
        <end position="96"/>
    </location>
</feature>
<dbReference type="STRING" id="60517.A0A0R3W5Q6"/>
<evidence type="ECO:0000313" key="6">
    <source>
        <dbReference type="WBParaSite" id="TASK_0000546801-mRNA-1"/>
    </source>
</evidence>
<reference evidence="6" key="1">
    <citation type="submission" date="2017-02" db="UniProtKB">
        <authorList>
            <consortium name="WormBaseParasite"/>
        </authorList>
    </citation>
    <scope>IDENTIFICATION</scope>
</reference>
<evidence type="ECO:0000256" key="1">
    <source>
        <dbReference type="PROSITE-ProRule" id="PRU00042"/>
    </source>
</evidence>
<feature type="compositionally biased region" description="Polar residues" evidence="2">
    <location>
        <begin position="55"/>
        <end position="76"/>
    </location>
</feature>
<dbReference type="PANTHER" id="PTHR46541">
    <property type="entry name" value="ZINC FINGER PROTEIN AEBP2"/>
    <property type="match status" value="1"/>
</dbReference>
<dbReference type="SMART" id="SM00355">
    <property type="entry name" value="ZnF_C2H2"/>
    <property type="match status" value="3"/>
</dbReference>
<dbReference type="Gene3D" id="3.30.160.60">
    <property type="entry name" value="Classic Zinc Finger"/>
    <property type="match status" value="2"/>
</dbReference>
<accession>A0A0R3W5Q6</accession>
<feature type="domain" description="C2H2-type" evidence="3">
    <location>
        <begin position="175"/>
        <end position="205"/>
    </location>
</feature>
<evidence type="ECO:0000256" key="2">
    <source>
        <dbReference type="SAM" id="MobiDB-lite"/>
    </source>
</evidence>
<organism evidence="6">
    <name type="scientific">Taenia asiatica</name>
    <name type="common">Asian tapeworm</name>
    <dbReference type="NCBI Taxonomy" id="60517"/>
    <lineage>
        <taxon>Eukaryota</taxon>
        <taxon>Metazoa</taxon>
        <taxon>Spiralia</taxon>
        <taxon>Lophotrochozoa</taxon>
        <taxon>Platyhelminthes</taxon>
        <taxon>Cestoda</taxon>
        <taxon>Eucestoda</taxon>
        <taxon>Cyclophyllidea</taxon>
        <taxon>Taeniidae</taxon>
        <taxon>Taenia</taxon>
    </lineage>
</organism>
<dbReference type="GO" id="GO:0008270">
    <property type="term" value="F:zinc ion binding"/>
    <property type="evidence" value="ECO:0007669"/>
    <property type="project" value="UniProtKB-KW"/>
</dbReference>
<name>A0A0R3W5Q6_TAEAS</name>
<dbReference type="PANTHER" id="PTHR46541:SF1">
    <property type="entry name" value="ZINC FINGER PROTEIN AEBP2"/>
    <property type="match status" value="1"/>
</dbReference>
<dbReference type="OrthoDB" id="9984614at2759"/>
<evidence type="ECO:0000313" key="5">
    <source>
        <dbReference type="Proteomes" id="UP000282613"/>
    </source>
</evidence>
<dbReference type="GO" id="GO:0035098">
    <property type="term" value="C:ESC/E(Z) complex"/>
    <property type="evidence" value="ECO:0007669"/>
    <property type="project" value="TreeGrafter"/>
</dbReference>
<dbReference type="WBParaSite" id="TASK_0000546801-mRNA-1">
    <property type="protein sequence ID" value="TASK_0000546801-mRNA-1"/>
    <property type="gene ID" value="TASK_0000546801"/>
</dbReference>
<keyword evidence="1" id="KW-0863">Zinc-finger</keyword>
<dbReference type="PROSITE" id="PS00028">
    <property type="entry name" value="ZINC_FINGER_C2H2_1"/>
    <property type="match status" value="1"/>
</dbReference>
<keyword evidence="1" id="KW-0479">Metal-binding</keyword>
<gene>
    <name evidence="4" type="ORF">TASK_LOCUS5469</name>
</gene>
<dbReference type="GO" id="GO:0006357">
    <property type="term" value="P:regulation of transcription by RNA polymerase II"/>
    <property type="evidence" value="ECO:0007669"/>
    <property type="project" value="TreeGrafter"/>
</dbReference>
<evidence type="ECO:0000259" key="3">
    <source>
        <dbReference type="PROSITE" id="PS50157"/>
    </source>
</evidence>
<dbReference type="InterPro" id="IPR013087">
    <property type="entry name" value="Znf_C2H2_type"/>
</dbReference>
<evidence type="ECO:0000313" key="4">
    <source>
        <dbReference type="EMBL" id="VDK35148.1"/>
    </source>
</evidence>
<dbReference type="Proteomes" id="UP000282613">
    <property type="component" value="Unassembled WGS sequence"/>
</dbReference>
<reference evidence="4 5" key="2">
    <citation type="submission" date="2018-11" db="EMBL/GenBank/DDBJ databases">
        <authorList>
            <consortium name="Pathogen Informatics"/>
        </authorList>
    </citation>
    <scope>NUCLEOTIDE SEQUENCE [LARGE SCALE GENOMIC DNA]</scope>
</reference>
<sequence>MCPALRVPIRTLSRTSLRLISAKSQNDSCDVANHSISNSEMSSDGDSIVVLSCTPSQESTDGNELSNQSRELISNESRNDKQPSRAPSVASSSTDHSQVFSKSCQWVGCDTGADVGPSGLLSHIQEAHVLPQISSKKTRYTCLWSGCKVYGHPSVSSNWLSRHVQEHSEAKGKPFSCIFDRCFQRFSSSSLLQRHIDRDHMRSKAGDVASVTKGLPFSQSISESPAGGTRNLANFKNCTRRISRRKRKFRFCRIRHVDFYDARSKIIIKNRIVLDKLLAERAIESLIRPPSPSGSSDLPLSTHVALPGPIRGENRDQNSPEKRILRSTSAIVSGDASALFPRPASRPESYRVKLLLTIPHTLFLELESNNFVVQAQDVFCGHLRPQLAIESGDFVALPGCSFLSAKISSTILTSVALHLCPCARVCVAPASEFRAIAGLRINPCTKLS</sequence>
<dbReference type="EMBL" id="UYRS01018417">
    <property type="protein sequence ID" value="VDK35148.1"/>
    <property type="molecule type" value="Genomic_DNA"/>
</dbReference>